<evidence type="ECO:0000259" key="1">
    <source>
        <dbReference type="Pfam" id="PF05899"/>
    </source>
</evidence>
<dbReference type="OrthoDB" id="663248at2"/>
<evidence type="ECO:0000313" key="3">
    <source>
        <dbReference type="Proteomes" id="UP000183223"/>
    </source>
</evidence>
<dbReference type="Proteomes" id="UP000183223">
    <property type="component" value="Unassembled WGS sequence"/>
</dbReference>
<sequence length="121" mass="13216">MIKSLLLNKPLPELLDIGSVSNLGATVLEGEPQASMAMVFGEPTDSLSCGIFACTRGKFSMVYQFDEHATVTEGSVKLTDVKSGETIEYHPGDSWFAPKGTEVLWEITVDRFVKHYLACKG</sequence>
<organism evidence="2 3">
    <name type="scientific">Photorhabdus luminescens</name>
    <name type="common">Xenorhabdus luminescens</name>
    <dbReference type="NCBI Taxonomy" id="29488"/>
    <lineage>
        <taxon>Bacteria</taxon>
        <taxon>Pseudomonadati</taxon>
        <taxon>Pseudomonadota</taxon>
        <taxon>Gammaproteobacteria</taxon>
        <taxon>Enterobacterales</taxon>
        <taxon>Morganellaceae</taxon>
        <taxon>Photorhabdus</taxon>
    </lineage>
</organism>
<dbReference type="PANTHER" id="PTHR40943">
    <property type="entry name" value="CYTOPLASMIC PROTEIN-RELATED"/>
    <property type="match status" value="1"/>
</dbReference>
<dbReference type="Pfam" id="PF05899">
    <property type="entry name" value="Cupin_3"/>
    <property type="match status" value="1"/>
</dbReference>
<dbReference type="InterPro" id="IPR008579">
    <property type="entry name" value="UGlyAH_Cupin_dom"/>
</dbReference>
<dbReference type="AlphaFoldDB" id="A0A1G5RF05"/>
<dbReference type="PANTHER" id="PTHR40943:SF1">
    <property type="entry name" value="CYTOPLASMIC PROTEIN"/>
    <property type="match status" value="1"/>
</dbReference>
<dbReference type="InterPro" id="IPR014710">
    <property type="entry name" value="RmlC-like_jellyroll"/>
</dbReference>
<dbReference type="STRING" id="29488.KS18_14875"/>
<name>A0A1G5RF05_PHOLU</name>
<keyword evidence="3" id="KW-1185">Reference proteome</keyword>
<dbReference type="InterPro" id="IPR011051">
    <property type="entry name" value="RmlC_Cupin_sf"/>
</dbReference>
<dbReference type="SUPFAM" id="SSF51182">
    <property type="entry name" value="RmlC-like cupins"/>
    <property type="match status" value="1"/>
</dbReference>
<protein>
    <recommendedName>
        <fullName evidence="1">(S)-ureidoglycine aminohydrolase cupin domain-containing protein</fullName>
    </recommendedName>
</protein>
<dbReference type="RefSeq" id="WP_049582896.1">
    <property type="nucleotide sequence ID" value="NZ_CAWQXX010000055.1"/>
</dbReference>
<feature type="domain" description="(S)-ureidoglycine aminohydrolase cupin" evidence="1">
    <location>
        <begin position="42"/>
        <end position="116"/>
    </location>
</feature>
<gene>
    <name evidence="2" type="ORF">SAMN02982990_04085</name>
</gene>
<dbReference type="GeneID" id="45655885"/>
<evidence type="ECO:0000313" key="2">
    <source>
        <dbReference type="EMBL" id="SCZ72617.1"/>
    </source>
</evidence>
<dbReference type="Gene3D" id="2.60.120.10">
    <property type="entry name" value="Jelly Rolls"/>
    <property type="match status" value="1"/>
</dbReference>
<proteinExistence type="predicted"/>
<dbReference type="EMBL" id="FMWJ01000030">
    <property type="protein sequence ID" value="SCZ72617.1"/>
    <property type="molecule type" value="Genomic_DNA"/>
</dbReference>
<reference evidence="3" key="1">
    <citation type="submission" date="2016-10" db="EMBL/GenBank/DDBJ databases">
        <authorList>
            <person name="Varghese N."/>
            <person name="Submissions S."/>
        </authorList>
    </citation>
    <scope>NUCLEOTIDE SEQUENCE [LARGE SCALE GENOMIC DNA]</scope>
    <source>
        <strain evidence="3">ATCC 29999</strain>
    </source>
</reference>
<accession>A0A1G5RF05</accession>